<feature type="region of interest" description="Disordered" evidence="5">
    <location>
        <begin position="1116"/>
        <end position="1193"/>
    </location>
</feature>
<sequence length="1690" mass="178650">MASEEPQVLQSMVSLNETGSSTTTVGVNSIPTPLSSGESSRRESSNGTPLLDSSTNPAAHHPQSTTNKDADARSRFKVHNRPAQLIRNLHASYFHRQGQQTSLSSGSNESAVDKVVQSIRGQVFVFGAVVSVAGCAVLLGQGLSGKSWHGISHSGLVTQLAYQGIFAATCSWQWLKRISLSNNCSIADIDCSSDNSSGDNSKGDITTGDRDDTNVDMRGYRVRSRSDSLISEPRPTEPMDNDSDASTSRNDGNRQCSATEHAQVPLSVCPPTSMALLPYWVFGYGLLGLFGLTPALSLNGWSSYLWSPVLILSSLSPLLAGPILLGLDMISNALSQDLNRHIAELDNLQERHDQLMEAYRDDNLLKKNLLLETVGKEVQDAATLAIETLRQMTPTSLFPPSISREQLSPCTLPIPITSVLGLFTTMRHLQYIARNMQRLSRVMFTEYVQGIVEKTSPHYHRGENSFDVGEFVQSLGDLVSADASLKGVEFVIYHAEYDLNHVPIKGSEESWRHALINLIKSIIDSAKSGSTVELCLMLFTTSQQVKKNKVMVSFEITYTPNQNSTSNEDDLAQLNALLASKLVNAMGGTLVIEQLEKWAKRFTVTIEVEISRASQEDRISHLKNVDDNRSVHPFEPNKAEDASQPAVIQDRLQRLENMQTSHPMHESQQFFQQHIKTPLGSPSTLPSSPPPRRGGSSSSFRISTEPTPHELVKFSGTLTGMRVLVVAKENSAFCVRLLGFLQAWGANFLKRTIHENSNAPGDADIGDIYTMDEPQTPIGAKRTNSSSSLSGKHSGKPDSATSTVKSLNNPAFIMIDDDVKTLSQYIFKLQTLPPSPGPSRRPTHRRYKSISSIQHTSIIYFTSLPTFKQAKDTIMSTLGNQAPGVAYSITNTPPSHLTSYGPLPYILVLPKPAGPRRILTALHTAVHMPILDQSYSPIATAPTSPAPAIPHINEEVNPLDRDQIVYDPVSNQAFARTVPHSAQSSPGGTSPNIGLPHDQRQKRDMVQQLIEAGGSLGVNANPFDHSMIEMVSPETPGSLRSMASPTGVPVHGTGSQSGGIQFDPTARTTGTLSPSLVGAGGRRVSNGGGRIQSHTISSGEGGTVVIPAGAGTMNHQPFALSPNGSSPGSVQRSAEGTAPAPSFMRLGSGQLLRPGGGRSPMGTPPAIIQSNGGLTFSPPPARATSAPSPMPQRPEAAAMIRSNNSSSTCGTMNNIGGGGDGPKVVHSHPVSPHGSTTTSSSLLPTSPGAHLPRISSGTSIMSGGHVASSSISSAVETGPGRTTGGGSGVLSGRKSKDTRGSAKVSQPSSVKSGVVERVSPLVNVLIVEDNPINQAILAKFMRQRKIKYDRACNGEEAVEKWRVGGFHLVLMDIQMPVMDGIEATRKIRELERAQKIGFFPTDKPNSVGNSMAAAAASSSTSDNALSPTALTTSTSATGVGAPTPPVVPAFRSPVIIVALTASAESEESRRTALLAGCNDYITKPIDFAWLERKIVDWGCMQALIDVHAWKEWKRDTEGISPGSPSGNRYIAGSGSGGQRSGATMGNSVQTAALKKTLANAGSVTRANLKRPSTIARSIKGSKAVAAAAVAAAAAANANASTEASASVATSKSVKSASDVSSDKKAPESSSSSSPTVDSSSTAVVAVATSLTTTFSSGSASESASASTTQVAISASASVTAPAGASDATQS</sequence>
<dbReference type="InterPro" id="IPR001789">
    <property type="entry name" value="Sig_transdc_resp-reg_receiver"/>
</dbReference>
<evidence type="ECO:0000256" key="1">
    <source>
        <dbReference type="ARBA" id="ARBA00022553"/>
    </source>
</evidence>
<dbReference type="InterPro" id="IPR011006">
    <property type="entry name" value="CheY-like_superfamily"/>
</dbReference>
<organism evidence="8 9">
    <name type="scientific">Mortierella polycephala</name>
    <dbReference type="NCBI Taxonomy" id="41804"/>
    <lineage>
        <taxon>Eukaryota</taxon>
        <taxon>Fungi</taxon>
        <taxon>Fungi incertae sedis</taxon>
        <taxon>Mucoromycota</taxon>
        <taxon>Mortierellomycotina</taxon>
        <taxon>Mortierellomycetes</taxon>
        <taxon>Mortierellales</taxon>
        <taxon>Mortierellaceae</taxon>
        <taxon>Mortierella</taxon>
    </lineage>
</organism>
<dbReference type="GO" id="GO:0000160">
    <property type="term" value="P:phosphorelay signal transduction system"/>
    <property type="evidence" value="ECO:0007669"/>
    <property type="project" value="UniProtKB-KW"/>
</dbReference>
<feature type="compositionally biased region" description="Polar residues" evidence="5">
    <location>
        <begin position="8"/>
        <end position="17"/>
    </location>
</feature>
<feature type="region of interest" description="Disordered" evidence="5">
    <location>
        <begin position="1516"/>
        <end position="1545"/>
    </location>
</feature>
<keyword evidence="2" id="KW-0902">Two-component regulatory system</keyword>
<keyword evidence="9" id="KW-1185">Reference proteome</keyword>
<feature type="compositionally biased region" description="Polar residues" evidence="5">
    <location>
        <begin position="244"/>
        <end position="257"/>
    </location>
</feature>
<feature type="compositionally biased region" description="Low complexity" evidence="5">
    <location>
        <begin position="18"/>
        <end position="27"/>
    </location>
</feature>
<feature type="region of interest" description="Disordered" evidence="5">
    <location>
        <begin position="1035"/>
        <end position="1057"/>
    </location>
</feature>
<evidence type="ECO:0000256" key="2">
    <source>
        <dbReference type="ARBA" id="ARBA00023012"/>
    </source>
</evidence>
<feature type="compositionally biased region" description="Polar residues" evidence="5">
    <location>
        <begin position="977"/>
        <end position="992"/>
    </location>
</feature>
<feature type="region of interest" description="Disordered" evidence="5">
    <location>
        <begin position="977"/>
        <end position="1002"/>
    </location>
</feature>
<feature type="modified residue" description="4-aspartylphosphate" evidence="3">
    <location>
        <position position="1372"/>
    </location>
</feature>
<accession>A0A9P6TY83</accession>
<dbReference type="SUPFAM" id="SSF52172">
    <property type="entry name" value="CheY-like"/>
    <property type="match status" value="1"/>
</dbReference>
<feature type="region of interest" description="Disordered" evidence="5">
    <location>
        <begin position="677"/>
        <end position="704"/>
    </location>
</feature>
<evidence type="ECO:0000313" key="8">
    <source>
        <dbReference type="EMBL" id="KAG0251095.1"/>
    </source>
</evidence>
<feature type="transmembrane region" description="Helical" evidence="6">
    <location>
        <begin position="277"/>
        <end position="298"/>
    </location>
</feature>
<dbReference type="Proteomes" id="UP000726737">
    <property type="component" value="Unassembled WGS sequence"/>
</dbReference>
<dbReference type="EMBL" id="JAAAJA010000620">
    <property type="protein sequence ID" value="KAG0251095.1"/>
    <property type="molecule type" value="Genomic_DNA"/>
</dbReference>
<evidence type="ECO:0000259" key="7">
    <source>
        <dbReference type="PROSITE" id="PS50110"/>
    </source>
</evidence>
<feature type="compositionally biased region" description="Basic and acidic residues" evidence="5">
    <location>
        <begin position="207"/>
        <end position="219"/>
    </location>
</feature>
<dbReference type="PROSITE" id="PS50110">
    <property type="entry name" value="RESPONSE_REGULATORY"/>
    <property type="match status" value="1"/>
</dbReference>
<feature type="region of interest" description="Disordered" evidence="5">
    <location>
        <begin position="1600"/>
        <end position="1640"/>
    </location>
</feature>
<evidence type="ECO:0000256" key="4">
    <source>
        <dbReference type="SAM" id="Coils"/>
    </source>
</evidence>
<feature type="region of interest" description="Disordered" evidence="5">
    <location>
        <begin position="1070"/>
        <end position="1101"/>
    </location>
</feature>
<feature type="compositionally biased region" description="Polar residues" evidence="5">
    <location>
        <begin position="1122"/>
        <end position="1134"/>
    </location>
</feature>
<feature type="region of interest" description="Disordered" evidence="5">
    <location>
        <begin position="1"/>
        <end position="73"/>
    </location>
</feature>
<feature type="region of interest" description="Disordered" evidence="5">
    <location>
        <begin position="193"/>
        <end position="257"/>
    </location>
</feature>
<dbReference type="OrthoDB" id="21225at2759"/>
<keyword evidence="4" id="KW-0175">Coiled coil</keyword>
<protein>
    <submittedName>
        <fullName evidence="8">Ssk1 response regulator receiver</fullName>
    </submittedName>
</protein>
<evidence type="ECO:0000313" key="9">
    <source>
        <dbReference type="Proteomes" id="UP000726737"/>
    </source>
</evidence>
<feature type="region of interest" description="Disordered" evidence="5">
    <location>
        <begin position="1262"/>
        <end position="1310"/>
    </location>
</feature>
<feature type="compositionally biased region" description="Low complexity" evidence="5">
    <location>
        <begin position="1600"/>
        <end position="1619"/>
    </location>
</feature>
<dbReference type="SMART" id="SM00448">
    <property type="entry name" value="REC"/>
    <property type="match status" value="1"/>
</dbReference>
<feature type="transmembrane region" description="Helical" evidence="6">
    <location>
        <begin position="305"/>
        <end position="327"/>
    </location>
</feature>
<dbReference type="Pfam" id="PF00072">
    <property type="entry name" value="Response_reg"/>
    <property type="match status" value="1"/>
</dbReference>
<dbReference type="CDD" id="cd17546">
    <property type="entry name" value="REC_hyHK_CKI1_RcsC-like"/>
    <property type="match status" value="1"/>
</dbReference>
<feature type="region of interest" description="Disordered" evidence="5">
    <location>
        <begin position="1409"/>
        <end position="1438"/>
    </location>
</feature>
<feature type="compositionally biased region" description="Gly residues" evidence="5">
    <location>
        <begin position="1078"/>
        <end position="1090"/>
    </location>
</feature>
<dbReference type="Gene3D" id="3.40.50.2300">
    <property type="match status" value="1"/>
</dbReference>
<evidence type="ECO:0000256" key="6">
    <source>
        <dbReference type="SAM" id="Phobius"/>
    </source>
</evidence>
<feature type="compositionally biased region" description="Low complexity" evidence="5">
    <location>
        <begin position="193"/>
        <end position="205"/>
    </location>
</feature>
<keyword evidence="6" id="KW-1133">Transmembrane helix</keyword>
<feature type="compositionally biased region" description="Low complexity" evidence="5">
    <location>
        <begin position="677"/>
        <end position="686"/>
    </location>
</feature>
<comment type="caution">
    <text evidence="8">The sequence shown here is derived from an EMBL/GenBank/DDBJ whole genome shotgun (WGS) entry which is preliminary data.</text>
</comment>
<keyword evidence="1 3" id="KW-0597">Phosphoprotein</keyword>
<evidence type="ECO:0000256" key="3">
    <source>
        <dbReference type="PROSITE-ProRule" id="PRU00169"/>
    </source>
</evidence>
<evidence type="ECO:0000256" key="5">
    <source>
        <dbReference type="SAM" id="MobiDB-lite"/>
    </source>
</evidence>
<feature type="region of interest" description="Disordered" evidence="5">
    <location>
        <begin position="755"/>
        <end position="803"/>
    </location>
</feature>
<feature type="domain" description="Response regulatory" evidence="7">
    <location>
        <begin position="1323"/>
        <end position="1498"/>
    </location>
</feature>
<dbReference type="PANTHER" id="PTHR45339">
    <property type="entry name" value="HYBRID SIGNAL TRANSDUCTION HISTIDINE KINASE J"/>
    <property type="match status" value="1"/>
</dbReference>
<feature type="compositionally biased region" description="Basic and acidic residues" evidence="5">
    <location>
        <begin position="621"/>
        <end position="641"/>
    </location>
</feature>
<reference evidence="8" key="1">
    <citation type="journal article" date="2020" name="Fungal Divers.">
        <title>Resolving the Mortierellaceae phylogeny through synthesis of multi-gene phylogenetics and phylogenomics.</title>
        <authorList>
            <person name="Vandepol N."/>
            <person name="Liber J."/>
            <person name="Desiro A."/>
            <person name="Na H."/>
            <person name="Kennedy M."/>
            <person name="Barry K."/>
            <person name="Grigoriev I.V."/>
            <person name="Miller A.N."/>
            <person name="O'Donnell K."/>
            <person name="Stajich J.E."/>
            <person name="Bonito G."/>
        </authorList>
    </citation>
    <scope>NUCLEOTIDE SEQUENCE</scope>
    <source>
        <strain evidence="8">KOD948</strain>
    </source>
</reference>
<feature type="coiled-coil region" evidence="4">
    <location>
        <begin position="331"/>
        <end position="365"/>
    </location>
</feature>
<name>A0A9P6TY83_9FUNG</name>
<gene>
    <name evidence="8" type="primary">SSK1</name>
    <name evidence="8" type="ORF">BG011_007858</name>
</gene>
<dbReference type="PANTHER" id="PTHR45339:SF1">
    <property type="entry name" value="HYBRID SIGNAL TRANSDUCTION HISTIDINE KINASE J"/>
    <property type="match status" value="1"/>
</dbReference>
<feature type="compositionally biased region" description="Polar residues" evidence="5">
    <location>
        <begin position="46"/>
        <end position="67"/>
    </location>
</feature>
<keyword evidence="6" id="KW-0472">Membrane</keyword>
<feature type="compositionally biased region" description="Low complexity" evidence="5">
    <location>
        <begin position="1262"/>
        <end position="1280"/>
    </location>
</feature>
<proteinExistence type="predicted"/>
<feature type="compositionally biased region" description="Low complexity" evidence="5">
    <location>
        <begin position="1627"/>
        <end position="1640"/>
    </location>
</feature>
<feature type="compositionally biased region" description="Low complexity" evidence="5">
    <location>
        <begin position="1410"/>
        <end position="1438"/>
    </location>
</feature>
<keyword evidence="6" id="KW-0812">Transmembrane</keyword>
<feature type="region of interest" description="Disordered" evidence="5">
    <location>
        <begin position="621"/>
        <end position="646"/>
    </location>
</feature>